<dbReference type="Proteomes" id="UP001321526">
    <property type="component" value="Chromosome"/>
</dbReference>
<accession>A0ABY8FK13</accession>
<evidence type="ECO:0000313" key="3">
    <source>
        <dbReference type="EMBL" id="WFF43143.1"/>
    </source>
</evidence>
<dbReference type="PANTHER" id="PTHR21043">
    <property type="entry name" value="IOJAP SUPERFAMILY ORTHOLOG"/>
    <property type="match status" value="1"/>
</dbReference>
<keyword evidence="2" id="KW-0810">Translation regulation</keyword>
<name>A0ABY8FK13_9GAMM</name>
<organism evidence="3 4">
    <name type="scientific">Salinicola endophyticus</name>
    <dbReference type="NCBI Taxonomy" id="1949083"/>
    <lineage>
        <taxon>Bacteria</taxon>
        <taxon>Pseudomonadati</taxon>
        <taxon>Pseudomonadota</taxon>
        <taxon>Gammaproteobacteria</taxon>
        <taxon>Oceanospirillales</taxon>
        <taxon>Halomonadaceae</taxon>
        <taxon>Salinicola</taxon>
    </lineage>
</organism>
<comment type="similarity">
    <text evidence="1 2">Belongs to the Iojap/RsfS family.</text>
</comment>
<dbReference type="Pfam" id="PF02410">
    <property type="entry name" value="RsfS"/>
    <property type="match status" value="1"/>
</dbReference>
<dbReference type="InterPro" id="IPR004394">
    <property type="entry name" value="Iojap/RsfS/C7orf30"/>
</dbReference>
<dbReference type="InterPro" id="IPR043519">
    <property type="entry name" value="NT_sf"/>
</dbReference>
<comment type="subunit">
    <text evidence="2">Interacts with ribosomal protein uL14 (rplN).</text>
</comment>
<dbReference type="SUPFAM" id="SSF81301">
    <property type="entry name" value="Nucleotidyltransferase"/>
    <property type="match status" value="1"/>
</dbReference>
<evidence type="ECO:0000313" key="4">
    <source>
        <dbReference type="Proteomes" id="UP001321526"/>
    </source>
</evidence>
<keyword evidence="2" id="KW-0963">Cytoplasm</keyword>
<evidence type="ECO:0000256" key="1">
    <source>
        <dbReference type="ARBA" id="ARBA00010574"/>
    </source>
</evidence>
<proteinExistence type="inferred from homology"/>
<keyword evidence="4" id="KW-1185">Reference proteome</keyword>
<dbReference type="PANTHER" id="PTHR21043:SF0">
    <property type="entry name" value="MITOCHONDRIAL ASSEMBLY OF RIBOSOMAL LARGE SUBUNIT PROTEIN 1"/>
    <property type="match status" value="1"/>
</dbReference>
<comment type="subcellular location">
    <subcellularLocation>
        <location evidence="2">Cytoplasm</location>
    </subcellularLocation>
</comment>
<gene>
    <name evidence="2 3" type="primary">rsfS</name>
    <name evidence="3" type="ORF">EVC62_17530</name>
</gene>
<dbReference type="NCBIfam" id="TIGR00090">
    <property type="entry name" value="rsfS_iojap_ybeB"/>
    <property type="match status" value="1"/>
</dbReference>
<sequence length="125" mass="13498">MQTDSLKSLVVEALEELKARDVVELDVAALTSVTDVMVVACGTSSRHVSALAGNVIEKAKEAGVRPLGVEGQQGGDWVLVDLGDVVAHVMMPETRQLYDLERLWSDLPVDRQQGASHGERHESHG</sequence>
<evidence type="ECO:0000256" key="2">
    <source>
        <dbReference type="HAMAP-Rule" id="MF_01477"/>
    </source>
</evidence>
<dbReference type="RefSeq" id="WP_110676728.1">
    <property type="nucleotide sequence ID" value="NZ_CP035631.1"/>
</dbReference>
<keyword evidence="2" id="KW-0678">Repressor</keyword>
<reference evidence="3 4" key="1">
    <citation type="submission" date="2019-01" db="EMBL/GenBank/DDBJ databases">
        <title>Genome sequence of Salinicola endophyticus REST5.</title>
        <authorList>
            <person name="Nascimento F.X."/>
        </authorList>
    </citation>
    <scope>NUCLEOTIDE SEQUENCE [LARGE SCALE GENOMIC DNA]</scope>
    <source>
        <strain evidence="3 4">REST5</strain>
    </source>
</reference>
<dbReference type="HAMAP" id="MF_01477">
    <property type="entry name" value="Iojap_RsfS"/>
    <property type="match status" value="1"/>
</dbReference>
<protein>
    <recommendedName>
        <fullName evidence="2">Ribosomal silencing factor RsfS</fullName>
    </recommendedName>
</protein>
<comment type="function">
    <text evidence="2">Functions as a ribosomal silencing factor. Interacts with ribosomal protein uL14 (rplN), blocking formation of intersubunit bridge B8. Prevents association of the 30S and 50S ribosomal subunits and the formation of functional ribosomes, thus repressing translation.</text>
</comment>
<dbReference type="EMBL" id="CP035631">
    <property type="protein sequence ID" value="WFF43143.1"/>
    <property type="molecule type" value="Genomic_DNA"/>
</dbReference>
<dbReference type="Gene3D" id="3.30.460.10">
    <property type="entry name" value="Beta Polymerase, domain 2"/>
    <property type="match status" value="1"/>
</dbReference>